<reference evidence="2" key="1">
    <citation type="journal article" date="2012" name="Nat. Biotechnol.">
        <title>Reference genome sequence of the model plant Setaria.</title>
        <authorList>
            <person name="Bennetzen J.L."/>
            <person name="Schmutz J."/>
            <person name="Wang H."/>
            <person name="Percifield R."/>
            <person name="Hawkins J."/>
            <person name="Pontaroli A.C."/>
            <person name="Estep M."/>
            <person name="Feng L."/>
            <person name="Vaughn J.N."/>
            <person name="Grimwood J."/>
            <person name="Jenkins J."/>
            <person name="Barry K."/>
            <person name="Lindquist E."/>
            <person name="Hellsten U."/>
            <person name="Deshpande S."/>
            <person name="Wang X."/>
            <person name="Wu X."/>
            <person name="Mitros T."/>
            <person name="Triplett J."/>
            <person name="Yang X."/>
            <person name="Ye C.Y."/>
            <person name="Mauro-Herrera M."/>
            <person name="Wang L."/>
            <person name="Li P."/>
            <person name="Sharma M."/>
            <person name="Sharma R."/>
            <person name="Ronald P.C."/>
            <person name="Panaud O."/>
            <person name="Kellogg E.A."/>
            <person name="Brutnell T.P."/>
            <person name="Doust A.N."/>
            <person name="Tuskan G.A."/>
            <person name="Rokhsar D."/>
            <person name="Devos K.M."/>
        </authorList>
    </citation>
    <scope>NUCLEOTIDE SEQUENCE [LARGE SCALE GENOMIC DNA]</scope>
    <source>
        <strain evidence="2">Yugu1</strain>
    </source>
</reference>
<evidence type="ECO:0000313" key="2">
    <source>
        <dbReference type="EMBL" id="RCV16888.1"/>
    </source>
</evidence>
<gene>
    <name evidence="2" type="ORF">SETIT_3G174500v2</name>
</gene>
<organism evidence="2">
    <name type="scientific">Setaria italica</name>
    <name type="common">Foxtail millet</name>
    <name type="synonym">Panicum italicum</name>
    <dbReference type="NCBI Taxonomy" id="4555"/>
    <lineage>
        <taxon>Eukaryota</taxon>
        <taxon>Viridiplantae</taxon>
        <taxon>Streptophyta</taxon>
        <taxon>Embryophyta</taxon>
        <taxon>Tracheophyta</taxon>
        <taxon>Spermatophyta</taxon>
        <taxon>Magnoliopsida</taxon>
        <taxon>Liliopsida</taxon>
        <taxon>Poales</taxon>
        <taxon>Poaceae</taxon>
        <taxon>PACMAD clade</taxon>
        <taxon>Panicoideae</taxon>
        <taxon>Panicodae</taxon>
        <taxon>Paniceae</taxon>
        <taxon>Cenchrinae</taxon>
        <taxon>Setaria</taxon>
    </lineage>
</organism>
<dbReference type="EMBL" id="CM003530">
    <property type="protein sequence ID" value="RCV16888.1"/>
    <property type="molecule type" value="Genomic_DNA"/>
</dbReference>
<evidence type="ECO:0000256" key="1">
    <source>
        <dbReference type="SAM" id="SignalP"/>
    </source>
</evidence>
<keyword evidence="1" id="KW-0732">Signal</keyword>
<proteinExistence type="predicted"/>
<reference evidence="2" key="2">
    <citation type="submission" date="2015-07" db="EMBL/GenBank/DDBJ databases">
        <authorList>
            <person name="Noorani M."/>
        </authorList>
    </citation>
    <scope>NUCLEOTIDE SEQUENCE</scope>
    <source>
        <strain evidence="2">Yugu1</strain>
    </source>
</reference>
<sequence length="67" mass="7503">MCRLCRQLGIGAAWPPIWMSLGRMCCCVPLALHINQGIMISKKRNTAGGLCICHVFRVLYKKITTII</sequence>
<dbReference type="AlphaFoldDB" id="A0A368QGM3"/>
<protein>
    <recommendedName>
        <fullName evidence="3">Secreted protein</fullName>
    </recommendedName>
</protein>
<accession>A0A368QGM3</accession>
<evidence type="ECO:0008006" key="3">
    <source>
        <dbReference type="Google" id="ProtNLM"/>
    </source>
</evidence>
<feature type="chain" id="PRO_5016646034" description="Secreted protein" evidence="1">
    <location>
        <begin position="21"/>
        <end position="67"/>
    </location>
</feature>
<name>A0A368QGM3_SETIT</name>
<feature type="signal peptide" evidence="1">
    <location>
        <begin position="1"/>
        <end position="20"/>
    </location>
</feature>